<comment type="caution">
    <text evidence="10">The sequence shown here is derived from an EMBL/GenBank/DDBJ whole genome shotgun (WGS) entry which is preliminary data.</text>
</comment>
<dbReference type="InterPro" id="IPR050905">
    <property type="entry name" value="Plant_NBS-LRR"/>
</dbReference>
<keyword evidence="11" id="KW-1185">Reference proteome</keyword>
<evidence type="ECO:0000256" key="2">
    <source>
        <dbReference type="ARBA" id="ARBA00022614"/>
    </source>
</evidence>
<dbReference type="Pfam" id="PF13855">
    <property type="entry name" value="LRR_8"/>
    <property type="match status" value="1"/>
</dbReference>
<protein>
    <recommendedName>
        <fullName evidence="9">AAA+ ATPase domain-containing protein</fullName>
    </recommendedName>
</protein>
<dbReference type="Gene3D" id="1.10.10.10">
    <property type="entry name" value="Winged helix-like DNA-binding domain superfamily/Winged helix DNA-binding domain"/>
    <property type="match status" value="1"/>
</dbReference>
<keyword evidence="5" id="KW-0611">Plant defense</keyword>
<evidence type="ECO:0000256" key="4">
    <source>
        <dbReference type="ARBA" id="ARBA00022741"/>
    </source>
</evidence>
<keyword evidence="2" id="KW-0433">Leucine-rich repeat</keyword>
<dbReference type="Pfam" id="PF00931">
    <property type="entry name" value="NB-ARC"/>
    <property type="match status" value="1"/>
</dbReference>
<dbReference type="PRINTS" id="PR00364">
    <property type="entry name" value="DISEASERSIST"/>
</dbReference>
<dbReference type="InterPro" id="IPR003593">
    <property type="entry name" value="AAA+_ATPase"/>
</dbReference>
<dbReference type="InterPro" id="IPR057135">
    <property type="entry name" value="At4g27190-like_LRR"/>
</dbReference>
<dbReference type="Proteomes" id="UP001634007">
    <property type="component" value="Unassembled WGS sequence"/>
</dbReference>
<keyword evidence="6" id="KW-0067">ATP-binding</keyword>
<dbReference type="FunFam" id="3.40.50.300:FF:001091">
    <property type="entry name" value="Probable disease resistance protein At1g61300"/>
    <property type="match status" value="1"/>
</dbReference>
<evidence type="ECO:0000256" key="8">
    <source>
        <dbReference type="SAM" id="MobiDB-lite"/>
    </source>
</evidence>
<dbReference type="SUPFAM" id="SSF52540">
    <property type="entry name" value="P-loop containing nucleoside triphosphate hydrolases"/>
    <property type="match status" value="1"/>
</dbReference>
<dbReference type="InterPro" id="IPR036388">
    <property type="entry name" value="WH-like_DNA-bd_sf"/>
</dbReference>
<dbReference type="GO" id="GO:0006952">
    <property type="term" value="P:defense response"/>
    <property type="evidence" value="ECO:0007669"/>
    <property type="project" value="UniProtKB-KW"/>
</dbReference>
<dbReference type="SUPFAM" id="SSF52058">
    <property type="entry name" value="L domain-like"/>
    <property type="match status" value="1"/>
</dbReference>
<dbReference type="SMART" id="SM00369">
    <property type="entry name" value="LRR_TYP"/>
    <property type="match status" value="2"/>
</dbReference>
<dbReference type="InterPro" id="IPR032675">
    <property type="entry name" value="LRR_dom_sf"/>
</dbReference>
<reference evidence="10 11" key="1">
    <citation type="submission" date="2024-11" db="EMBL/GenBank/DDBJ databases">
        <title>Chromosome-level genome assembly of Eucalyptus globulus Labill. provides insights into its genome evolution.</title>
        <authorList>
            <person name="Li X."/>
        </authorList>
    </citation>
    <scope>NUCLEOTIDE SEQUENCE [LARGE SCALE GENOMIC DNA]</scope>
    <source>
        <strain evidence="10">CL2024</strain>
        <tissue evidence="10">Fresh tender leaves</tissue>
    </source>
</reference>
<evidence type="ECO:0000256" key="5">
    <source>
        <dbReference type="ARBA" id="ARBA00022821"/>
    </source>
</evidence>
<dbReference type="Pfam" id="PF23247">
    <property type="entry name" value="LRR_RPS2"/>
    <property type="match status" value="1"/>
</dbReference>
<feature type="region of interest" description="Disordered" evidence="8">
    <location>
        <begin position="314"/>
        <end position="333"/>
    </location>
</feature>
<dbReference type="PROSITE" id="PS51450">
    <property type="entry name" value="LRR"/>
    <property type="match status" value="1"/>
</dbReference>
<dbReference type="Gene3D" id="1.10.8.430">
    <property type="entry name" value="Helical domain of apoptotic protease-activating factors"/>
    <property type="match status" value="1"/>
</dbReference>
<keyword evidence="7" id="KW-0175">Coiled coil</keyword>
<accession>A0ABD3KBP3</accession>
<dbReference type="Gene3D" id="3.40.50.300">
    <property type="entry name" value="P-loop containing nucleotide triphosphate hydrolases"/>
    <property type="match status" value="1"/>
</dbReference>
<feature type="domain" description="AAA+ ATPase" evidence="9">
    <location>
        <begin position="473"/>
        <end position="622"/>
    </location>
</feature>
<dbReference type="PANTHER" id="PTHR33463:SF179">
    <property type="entry name" value="NB-ARC DOMAIN-CONTAINING PROTEIN"/>
    <property type="match status" value="1"/>
</dbReference>
<dbReference type="InterPro" id="IPR042197">
    <property type="entry name" value="Apaf_helical"/>
</dbReference>
<dbReference type="GO" id="GO:0005524">
    <property type="term" value="F:ATP binding"/>
    <property type="evidence" value="ECO:0007669"/>
    <property type="project" value="UniProtKB-KW"/>
</dbReference>
<evidence type="ECO:0000256" key="7">
    <source>
        <dbReference type="SAM" id="Coils"/>
    </source>
</evidence>
<feature type="compositionally biased region" description="Polar residues" evidence="8">
    <location>
        <begin position="317"/>
        <end position="333"/>
    </location>
</feature>
<gene>
    <name evidence="10" type="ORF">ACJRO7_022517</name>
</gene>
<dbReference type="InterPro" id="IPR003591">
    <property type="entry name" value="Leu-rich_rpt_typical-subtyp"/>
</dbReference>
<dbReference type="PANTHER" id="PTHR33463">
    <property type="entry name" value="NB-ARC DOMAIN-CONTAINING PROTEIN-RELATED"/>
    <property type="match status" value="1"/>
</dbReference>
<dbReference type="Pfam" id="PF23559">
    <property type="entry name" value="WHD_DRP"/>
    <property type="match status" value="1"/>
</dbReference>
<feature type="coiled-coil region" evidence="7">
    <location>
        <begin position="341"/>
        <end position="368"/>
    </location>
</feature>
<sequence length="1392" mass="157428">MWEEKPIYNFHTVCFSLLMSKHPFQGMSKQSLRPKLQNVTEDSYMNPTNAVVYLNPSPDNGQEMRAANVANPTFDGATSYHRAPPTPNSPFTVEDFAFMESLDAETSNAQQNPGASLLSLNCHFLDNIFQNELQGPLLPGPIASDTQLSNMATANTSQHSSQPLQSDRECGYGTGLEPLIPSLPSTGPLIVESVDTLQIPEGITNTIGPWTSEGEGTSCSMVALPEEVQSLFNSLCQPQCSIQSQMPMNYQQIPAGESSFLYDQSPATGNSHCLQDCNQHSQLQTPMDIDPSIASRHTSDPHIIEATIDDSQVPKVATNTTGPSSSQDMNRCSPTMNLRSIYANDEEIRNLKRKVEELDDKEAVIKEEMEIESAASSVRKKPRILVERWLKETERARNNFQIIGQANAETLPPKQQVETLTREVEELIGKTLPQPLLIEERDAKGVKLLERKLIGKAIHRNIKLIWEHLTKNHGCKLGIYGMGGVGKTTIMMHIHNRLLEDATFDGVVFITVSKDISIYKLQSDIGKALKCGLMEDEDEKKRAVMLSEHLERKKNCVLILDDVWEHLDLEEVGIHVRAHGFKLILTTRSFDVCCQMQCQEKIKIEPLPQEEAKSLFLEELGPKMPLNLEIEAIVKSIVKECAGLPIGVITMARSMRGVTDAFQWRDFLTKLKESSMGQTDMEMKLLMNLKVSYDRLGNPDVQRCFLSCALYPEDELIDKSQLIEFFIDQGLIGGLNTRKEKFDRGLTILKTLGNVCLLENPWGKIKMHDLLRDMALHIMSATSIVKAGNGLKRIPPEEYWTDALEKVSLMKNNISEFPLNLSPNCPKLSTLLLDYGLRDVVIPDSFFKNFGRLKLLNLSGNDITELPNSISNLVNLRALLLRDCMELRRIPYLGKLTSLRKLDAKKCRSLEALEGLEKLVNLRYLNLTKTRIERLPKGTLDHLLNLQYLKFSAVNEEDITKLRALETFRCYLKNMDDFNKCVRAIEQNNNPHYYDLNVDLEKPEFIAKVSDTRFGNLENLGRRVVIWDSGHAIVCVGGECTDIFILIPRDVQEMTMRKCDNITNLSGIGPLDCLKVLNIQVWRNLEVLCGGGDEEVIDSRDSPAPTPTPTSTPTPLLFLRLRVLQIDSCPKLKYLFGHGSKSNLPHLREIEIHNCKEMVGIIAAVTSPPPHPLPFFPSLEEISIYFSGKMKRAVESEWMPHFPNLRRIKVFRCEEMEEIIGGPPPYLPGEEISLKSLEVAHCDNMGKLLPHEWLLHLRNLQSIEVQFCKKMVEIISKARQGQEGSIMTPINNTPSSFQPQISLPKLMRLWLYILPQLKSICEFPISCDSMEDLMVYQCPELKGIPLQLRLCEIEELPHIWVEDEEKWKTLMWDHPDAQAILQPYLRKGKHTI</sequence>
<dbReference type="Gene3D" id="3.80.10.10">
    <property type="entry name" value="Ribonuclease Inhibitor"/>
    <property type="match status" value="1"/>
</dbReference>
<dbReference type="SMART" id="SM00382">
    <property type="entry name" value="AAA"/>
    <property type="match status" value="1"/>
</dbReference>
<dbReference type="InterPro" id="IPR001611">
    <property type="entry name" value="Leu-rich_rpt"/>
</dbReference>
<feature type="non-terminal residue" evidence="10">
    <location>
        <position position="1392"/>
    </location>
</feature>
<evidence type="ECO:0000313" key="10">
    <source>
        <dbReference type="EMBL" id="KAL3733005.1"/>
    </source>
</evidence>
<dbReference type="InterPro" id="IPR002182">
    <property type="entry name" value="NB-ARC"/>
</dbReference>
<proteinExistence type="inferred from homology"/>
<dbReference type="EMBL" id="JBJKBG010000006">
    <property type="protein sequence ID" value="KAL3733005.1"/>
    <property type="molecule type" value="Genomic_DNA"/>
</dbReference>
<evidence type="ECO:0000256" key="3">
    <source>
        <dbReference type="ARBA" id="ARBA00022737"/>
    </source>
</evidence>
<evidence type="ECO:0000313" key="11">
    <source>
        <dbReference type="Proteomes" id="UP001634007"/>
    </source>
</evidence>
<keyword evidence="3" id="KW-0677">Repeat</keyword>
<evidence type="ECO:0000256" key="1">
    <source>
        <dbReference type="ARBA" id="ARBA00008894"/>
    </source>
</evidence>
<dbReference type="InterPro" id="IPR027417">
    <property type="entry name" value="P-loop_NTPase"/>
</dbReference>
<organism evidence="10 11">
    <name type="scientific">Eucalyptus globulus</name>
    <name type="common">Tasmanian blue gum</name>
    <dbReference type="NCBI Taxonomy" id="34317"/>
    <lineage>
        <taxon>Eukaryota</taxon>
        <taxon>Viridiplantae</taxon>
        <taxon>Streptophyta</taxon>
        <taxon>Embryophyta</taxon>
        <taxon>Tracheophyta</taxon>
        <taxon>Spermatophyta</taxon>
        <taxon>Magnoliopsida</taxon>
        <taxon>eudicotyledons</taxon>
        <taxon>Gunneridae</taxon>
        <taxon>Pentapetalae</taxon>
        <taxon>rosids</taxon>
        <taxon>malvids</taxon>
        <taxon>Myrtales</taxon>
        <taxon>Myrtaceae</taxon>
        <taxon>Myrtoideae</taxon>
        <taxon>Eucalypteae</taxon>
        <taxon>Eucalyptus</taxon>
    </lineage>
</organism>
<evidence type="ECO:0000259" key="9">
    <source>
        <dbReference type="SMART" id="SM00382"/>
    </source>
</evidence>
<name>A0ABD3KBP3_EUCGL</name>
<dbReference type="InterPro" id="IPR058922">
    <property type="entry name" value="WHD_DRP"/>
</dbReference>
<keyword evidence="4" id="KW-0547">Nucleotide-binding</keyword>
<comment type="similarity">
    <text evidence="1">Belongs to the disease resistance NB-LRR family.</text>
</comment>
<evidence type="ECO:0000256" key="6">
    <source>
        <dbReference type="ARBA" id="ARBA00022840"/>
    </source>
</evidence>